<dbReference type="Ensembl" id="ENSTGUT00000041624.1">
    <property type="protein sequence ID" value="ENSTGUP00000027322.1"/>
    <property type="gene ID" value="ENSTGUG00000022898.1"/>
</dbReference>
<organism evidence="13 14">
    <name type="scientific">Taeniopygia guttata</name>
    <name type="common">Zebra finch</name>
    <name type="synonym">Poephila guttata</name>
    <dbReference type="NCBI Taxonomy" id="59729"/>
    <lineage>
        <taxon>Eukaryota</taxon>
        <taxon>Metazoa</taxon>
        <taxon>Chordata</taxon>
        <taxon>Craniata</taxon>
        <taxon>Vertebrata</taxon>
        <taxon>Euteleostomi</taxon>
        <taxon>Archelosauria</taxon>
        <taxon>Archosauria</taxon>
        <taxon>Dinosauria</taxon>
        <taxon>Saurischia</taxon>
        <taxon>Theropoda</taxon>
        <taxon>Coelurosauria</taxon>
        <taxon>Aves</taxon>
        <taxon>Neognathae</taxon>
        <taxon>Neoaves</taxon>
        <taxon>Telluraves</taxon>
        <taxon>Australaves</taxon>
        <taxon>Passeriformes</taxon>
        <taxon>Passeroidea</taxon>
        <taxon>Estrildidae</taxon>
        <taxon>Estrildinae</taxon>
        <taxon>Taeniopygia</taxon>
    </lineage>
</organism>
<keyword evidence="5" id="KW-0479">Metal-binding</keyword>
<feature type="domain" description="NADH-quinone oxidoreductase subunit D" evidence="12">
    <location>
        <begin position="193"/>
        <end position="234"/>
    </location>
</feature>
<sequence length="703" mass="78040">MRSAKGTMAALRALWRLRGPSGLRARLGPAPARCRQWQPDIEWAQQFAGAIMFPSKATEKWVPPPWNDKDPVAHKKVASLTINFGPQHPAAHGVLRLVLELSGETVKRCDPHVGLLHRGTEKLIEYKTYLQALPYFDRLDYVSMMCNEQAYSLAVEKLLNIRPPPRAQWIRVLFAEITRLLNHIMAVTTHALDIGAMTPFFWMFEEREKMFEFYERVSGARMHAAYVRPGGVHQVRGWAGSPSVGTPFPGEPHSHWIPIPGNPIPMETLPMESPFPWKPHPWDPHSHGNPILRETLSMESPFPWKPHPWDPHSHGNPIPGEPHSHWIPIPGNPIPMETLSMESPFSGKPCPWNPHSHGNPIPGISIPWEPHSQGNPVHGIPIPMETPSLGSPFPWKPHSQGNPIHGIPLLRETLSMESPFPWKPHPWDLYSLGNPILTGSPSLGTPFPWKPYPWEPHSHGNTIHGIPIPRETLSMESPFPWKPHPWDLYSLGNPIPTGSPSLGTPFPWKLYPWNPLSHGNPIPGKPIPMETLSMESPFPGDPLTLGAPLGPVTVNPLPPSLVPPECPPVLGVPPMPPVPIPIQSVPPVHQSYQSQPLQSNLSHPSQPCQSHLCHLSLGSYLSHLSPLSLGSHLCQDLPLGLMDDIYEFVKNFSIRIDEVEEVRGDLGTWGGDSRAGTWHLGGAGPRLAAWGDEGTKIGVEGDR</sequence>
<evidence type="ECO:0000313" key="14">
    <source>
        <dbReference type="Proteomes" id="UP000007754"/>
    </source>
</evidence>
<evidence type="ECO:0000256" key="5">
    <source>
        <dbReference type="ARBA" id="ARBA00022485"/>
    </source>
</evidence>
<dbReference type="GO" id="GO:0005739">
    <property type="term" value="C:mitochondrion"/>
    <property type="evidence" value="ECO:0007669"/>
    <property type="project" value="GOC"/>
</dbReference>
<dbReference type="GO" id="GO:0051287">
    <property type="term" value="F:NAD binding"/>
    <property type="evidence" value="ECO:0007669"/>
    <property type="project" value="InterPro"/>
</dbReference>
<dbReference type="SUPFAM" id="SSF56762">
    <property type="entry name" value="HydB/Nqo4-like"/>
    <property type="match status" value="1"/>
</dbReference>
<comment type="subunit">
    <text evidence="10">Core subunit of respiratory chain NADH dehydrogenase (Complex I) which is composed of 45 different subunits. Component of the iron-sulfur (IP) fragment of the enzyme. Interacts with NDUFAF3. Interacts with NDUFAF7. Interacts with CERS2.</text>
</comment>
<comment type="cofactor">
    <cofactor evidence="1">
        <name>[4Fe-4S] cluster</name>
        <dbReference type="ChEBI" id="CHEBI:49883"/>
    </cofactor>
</comment>
<dbReference type="InterPro" id="IPR014029">
    <property type="entry name" value="NADH_UbQ_OxRdtase_49kDa_CS"/>
</dbReference>
<dbReference type="InterPro" id="IPR001135">
    <property type="entry name" value="NADH_Q_OxRdtase_suD"/>
</dbReference>
<keyword evidence="5" id="KW-0004">4Fe-4S</keyword>
<dbReference type="InParanoid" id="A0A674GY76"/>
<comment type="similarity">
    <text evidence="2 11">Belongs to the complex I 49 kDa subunit family.</text>
</comment>
<keyword evidence="4 11" id="KW-0813">Transport</keyword>
<dbReference type="PROSITE" id="PS00535">
    <property type="entry name" value="COMPLEX1_49K"/>
    <property type="match status" value="1"/>
</dbReference>
<reference evidence="13" key="2">
    <citation type="submission" date="2025-08" db="UniProtKB">
        <authorList>
            <consortium name="Ensembl"/>
        </authorList>
    </citation>
    <scope>IDENTIFICATION</scope>
</reference>
<dbReference type="Gene3D" id="1.10.645.10">
    <property type="entry name" value="Cytochrome-c3 Hydrogenase, chain B"/>
    <property type="match status" value="1"/>
</dbReference>
<accession>A0A674GY76</accession>
<keyword evidence="7 11" id="KW-0520">NAD</keyword>
<evidence type="ECO:0000256" key="9">
    <source>
        <dbReference type="ARBA" id="ARBA00031562"/>
    </source>
</evidence>
<reference evidence="13" key="3">
    <citation type="submission" date="2025-09" db="UniProtKB">
        <authorList>
            <consortium name="Ensembl"/>
        </authorList>
    </citation>
    <scope>IDENTIFICATION</scope>
</reference>
<evidence type="ECO:0000313" key="13">
    <source>
        <dbReference type="Ensembl" id="ENSTGUP00000027322.1"/>
    </source>
</evidence>
<keyword evidence="14" id="KW-1185">Reference proteome</keyword>
<keyword evidence="5" id="KW-0411">Iron-sulfur</keyword>
<evidence type="ECO:0000256" key="11">
    <source>
        <dbReference type="RuleBase" id="RU003685"/>
    </source>
</evidence>
<dbReference type="InterPro" id="IPR022885">
    <property type="entry name" value="NDH1_su_D/H"/>
</dbReference>
<evidence type="ECO:0000256" key="7">
    <source>
        <dbReference type="ARBA" id="ARBA00023027"/>
    </source>
</evidence>
<dbReference type="Pfam" id="PF00346">
    <property type="entry name" value="Complex1_49kDa"/>
    <property type="match status" value="1"/>
</dbReference>
<dbReference type="PANTHER" id="PTHR11993">
    <property type="entry name" value="NADH-UBIQUINONE OXIDOREDUCTASE 49 KDA SUBUNIT"/>
    <property type="match status" value="1"/>
</dbReference>
<keyword evidence="6 11" id="KW-1278">Translocase</keyword>
<dbReference type="PANTHER" id="PTHR11993:SF10">
    <property type="entry name" value="NADH DEHYDROGENASE [UBIQUINONE] IRON-SULFUR PROTEIN 2, MITOCHONDRIAL"/>
    <property type="match status" value="1"/>
</dbReference>
<evidence type="ECO:0000256" key="2">
    <source>
        <dbReference type="ARBA" id="ARBA00005769"/>
    </source>
</evidence>
<evidence type="ECO:0000259" key="12">
    <source>
        <dbReference type="Pfam" id="PF00346"/>
    </source>
</evidence>
<evidence type="ECO:0000256" key="6">
    <source>
        <dbReference type="ARBA" id="ARBA00022967"/>
    </source>
</evidence>
<dbReference type="GO" id="GO:0016651">
    <property type="term" value="F:oxidoreductase activity, acting on NAD(P)H"/>
    <property type="evidence" value="ECO:0007669"/>
    <property type="project" value="InterPro"/>
</dbReference>
<dbReference type="GeneTree" id="ENSGT00390000009529"/>
<protein>
    <recommendedName>
        <fullName evidence="3">NADH dehydrogenase [ubiquinone] iron-sulfur protein 2, mitochondrial</fullName>
    </recommendedName>
    <alternativeName>
        <fullName evidence="8">Complex I-49kD</fullName>
    </alternativeName>
    <alternativeName>
        <fullName evidence="9">NADH-ubiquinone oxidoreductase 49 kDa subunit</fullName>
    </alternativeName>
</protein>
<dbReference type="GO" id="GO:0006120">
    <property type="term" value="P:mitochondrial electron transport, NADH to ubiquinone"/>
    <property type="evidence" value="ECO:0007669"/>
    <property type="project" value="TreeGrafter"/>
</dbReference>
<dbReference type="InterPro" id="IPR029014">
    <property type="entry name" value="NiFe-Hase_large"/>
</dbReference>
<dbReference type="Proteomes" id="UP000007754">
    <property type="component" value="Chromosome 25"/>
</dbReference>
<evidence type="ECO:0000256" key="4">
    <source>
        <dbReference type="ARBA" id="ARBA00022448"/>
    </source>
</evidence>
<evidence type="ECO:0000256" key="10">
    <source>
        <dbReference type="ARBA" id="ARBA00046697"/>
    </source>
</evidence>
<evidence type="ECO:0000256" key="1">
    <source>
        <dbReference type="ARBA" id="ARBA00001966"/>
    </source>
</evidence>
<proteinExistence type="inferred from homology"/>
<name>A0A674GY76_TAEGU</name>
<dbReference type="GO" id="GO:0051539">
    <property type="term" value="F:4 iron, 4 sulfur cluster binding"/>
    <property type="evidence" value="ECO:0007669"/>
    <property type="project" value="UniProtKB-KW"/>
</dbReference>
<reference evidence="13 14" key="1">
    <citation type="journal article" date="2010" name="Nature">
        <title>The genome of a songbird.</title>
        <authorList>
            <person name="Warren W.C."/>
            <person name="Clayton D.F."/>
            <person name="Ellegren H."/>
            <person name="Arnold A.P."/>
            <person name="Hillier L.W."/>
            <person name="Kunstner A."/>
            <person name="Searle S."/>
            <person name="White S."/>
            <person name="Vilella A.J."/>
            <person name="Fairley S."/>
            <person name="Heger A."/>
            <person name="Kong L."/>
            <person name="Ponting C.P."/>
            <person name="Jarvis E.D."/>
            <person name="Mello C.V."/>
            <person name="Minx P."/>
            <person name="Lovell P."/>
            <person name="Velho T.A."/>
            <person name="Ferris M."/>
            <person name="Balakrishnan C.N."/>
            <person name="Sinha S."/>
            <person name="Blatti C."/>
            <person name="London S.E."/>
            <person name="Li Y."/>
            <person name="Lin Y.C."/>
            <person name="George J."/>
            <person name="Sweedler J."/>
            <person name="Southey B."/>
            <person name="Gunaratne P."/>
            <person name="Watson M."/>
            <person name="Nam K."/>
            <person name="Backstrom N."/>
            <person name="Smeds L."/>
            <person name="Nabholz B."/>
            <person name="Itoh Y."/>
            <person name="Whitney O."/>
            <person name="Pfenning A.R."/>
            <person name="Howard J."/>
            <person name="Volker M."/>
            <person name="Skinner B.M."/>
            <person name="Griffin D.K."/>
            <person name="Ye L."/>
            <person name="McLaren W.M."/>
            <person name="Flicek P."/>
            <person name="Quesada V."/>
            <person name="Velasco G."/>
            <person name="Lopez-Otin C."/>
            <person name="Puente X.S."/>
            <person name="Olender T."/>
            <person name="Lancet D."/>
            <person name="Smit A.F."/>
            <person name="Hubley R."/>
            <person name="Konkel M.K."/>
            <person name="Walker J.A."/>
            <person name="Batzer M.A."/>
            <person name="Gu W."/>
            <person name="Pollock D.D."/>
            <person name="Chen L."/>
            <person name="Cheng Z."/>
            <person name="Eichler E.E."/>
            <person name="Stapley J."/>
            <person name="Slate J."/>
            <person name="Ekblom R."/>
            <person name="Birkhead T."/>
            <person name="Burke T."/>
            <person name="Burt D."/>
            <person name="Scharff C."/>
            <person name="Adam I."/>
            <person name="Richard H."/>
            <person name="Sultan M."/>
            <person name="Soldatov A."/>
            <person name="Lehrach H."/>
            <person name="Edwards S.V."/>
            <person name="Yang S.P."/>
            <person name="Li X."/>
            <person name="Graves T."/>
            <person name="Fulton L."/>
            <person name="Nelson J."/>
            <person name="Chinwalla A."/>
            <person name="Hou S."/>
            <person name="Mardis E.R."/>
            <person name="Wilson R.K."/>
        </authorList>
    </citation>
    <scope>NUCLEOTIDE SEQUENCE [LARGE SCALE GENOMIC DNA]</scope>
</reference>
<dbReference type="AlphaFoldDB" id="A0A674GY76"/>
<dbReference type="GO" id="GO:0048038">
    <property type="term" value="F:quinone binding"/>
    <property type="evidence" value="ECO:0007669"/>
    <property type="project" value="InterPro"/>
</dbReference>
<evidence type="ECO:0000256" key="3">
    <source>
        <dbReference type="ARBA" id="ARBA00020178"/>
    </source>
</evidence>
<keyword evidence="5" id="KW-0408">Iron</keyword>
<evidence type="ECO:0000256" key="8">
    <source>
        <dbReference type="ARBA" id="ARBA00030505"/>
    </source>
</evidence>